<keyword evidence="2" id="KW-1133">Transmembrane helix</keyword>
<evidence type="ECO:0000313" key="3">
    <source>
        <dbReference type="EMBL" id="KOB77019.1"/>
    </source>
</evidence>
<proteinExistence type="predicted"/>
<feature type="region of interest" description="Disordered" evidence="1">
    <location>
        <begin position="583"/>
        <end position="647"/>
    </location>
</feature>
<gene>
    <name evidence="3" type="ORF">OBRU01_04723</name>
</gene>
<evidence type="ECO:0000256" key="2">
    <source>
        <dbReference type="SAM" id="Phobius"/>
    </source>
</evidence>
<comment type="caution">
    <text evidence="3">The sequence shown here is derived from an EMBL/GenBank/DDBJ whole genome shotgun (WGS) entry which is preliminary data.</text>
</comment>
<keyword evidence="2" id="KW-0812">Transmembrane</keyword>
<reference evidence="3 4" key="1">
    <citation type="journal article" date="2015" name="Genome Biol. Evol.">
        <title>The genome of winter moth (Operophtera brumata) provides a genomic perspective on sexual dimorphism and phenology.</title>
        <authorList>
            <person name="Derks M.F."/>
            <person name="Smit S."/>
            <person name="Salis L."/>
            <person name="Schijlen E."/>
            <person name="Bossers A."/>
            <person name="Mateman C."/>
            <person name="Pijl A.S."/>
            <person name="de Ridder D."/>
            <person name="Groenen M.A."/>
            <person name="Visser M.E."/>
            <person name="Megens H.J."/>
        </authorList>
    </citation>
    <scope>NUCLEOTIDE SEQUENCE [LARGE SCALE GENOMIC DNA]</scope>
    <source>
        <strain evidence="3">WM2013NL</strain>
        <tissue evidence="3">Head and thorax</tissue>
    </source>
</reference>
<dbReference type="EMBL" id="JTDY01000471">
    <property type="protein sequence ID" value="KOB77019.1"/>
    <property type="molecule type" value="Genomic_DNA"/>
</dbReference>
<evidence type="ECO:0008006" key="5">
    <source>
        <dbReference type="Google" id="ProtNLM"/>
    </source>
</evidence>
<evidence type="ECO:0000256" key="1">
    <source>
        <dbReference type="SAM" id="MobiDB-lite"/>
    </source>
</evidence>
<feature type="compositionally biased region" description="Polar residues" evidence="1">
    <location>
        <begin position="588"/>
        <end position="612"/>
    </location>
</feature>
<feature type="compositionally biased region" description="Basic and acidic residues" evidence="1">
    <location>
        <begin position="614"/>
        <end position="633"/>
    </location>
</feature>
<protein>
    <recommendedName>
        <fullName evidence="5">Envelope fusion protein</fullName>
    </recommendedName>
</protein>
<keyword evidence="2" id="KW-0472">Membrane</keyword>
<dbReference type="Pfam" id="PF12259">
    <property type="entry name" value="Baculo_F"/>
    <property type="match status" value="1"/>
</dbReference>
<keyword evidence="4" id="KW-1185">Reference proteome</keyword>
<organism evidence="3 4">
    <name type="scientific">Operophtera brumata</name>
    <name type="common">Winter moth</name>
    <name type="synonym">Phalaena brumata</name>
    <dbReference type="NCBI Taxonomy" id="104452"/>
    <lineage>
        <taxon>Eukaryota</taxon>
        <taxon>Metazoa</taxon>
        <taxon>Ecdysozoa</taxon>
        <taxon>Arthropoda</taxon>
        <taxon>Hexapoda</taxon>
        <taxon>Insecta</taxon>
        <taxon>Pterygota</taxon>
        <taxon>Neoptera</taxon>
        <taxon>Endopterygota</taxon>
        <taxon>Lepidoptera</taxon>
        <taxon>Glossata</taxon>
        <taxon>Ditrysia</taxon>
        <taxon>Geometroidea</taxon>
        <taxon>Geometridae</taxon>
        <taxon>Larentiinae</taxon>
        <taxon>Operophtera</taxon>
    </lineage>
</organism>
<feature type="transmembrane region" description="Helical" evidence="2">
    <location>
        <begin position="527"/>
        <end position="549"/>
    </location>
</feature>
<dbReference type="Proteomes" id="UP000037510">
    <property type="component" value="Unassembled WGS sequence"/>
</dbReference>
<sequence>MTKNSQITNLGHERPIYYVTIGKMQLIHDEWVLLTYYNLTTYWQAIQDIENYLEDVRILCQKMDPRYCENTVQQLFHDMELMKYYNNILLAPHKHLSDRKKRALIDGVGYVANSLFGILDQHFAEKYHQDIKAIQNNERYLLELVKNQTTIVELENEIMMKNEKNIRQQFVLMNKFMNDTSIRLTELQSGIGTVMATNYFSSVSLTAHLLLTNLKNVQEMLFNALVDVYKGHIDVHLLTPVNLIKQLNEIYGRLPKTLNFPVENIQEEIKDVYKLLYEKARVTDKYFMFEIHIPLTSDEDFTLYRVIPLPLRMKQEQAEITKYVYVSSKYIAVNFRKNTYISLNEEGMKQCIQRRTDNFVCSLNLPIRNLESTDAPCEAKLLGHQKTSPCITKKTECIATWIELHSSNTWLAVCCDSCVLRTVCAGEVASHQLNTSGLITLKQGCVMQNKDLSIYAHNLFHSDARVNLYLAKPPKFVKSINHIFNSQRTPQLRLVSEDENLEKVARQIEQQKINELQLPATISTHDIHQYTICYTLLAVVVIAALVWVIRKRGLCNTKAQIKEYYTTKATYATAAEHPEPEAIKLQSKARSPTQCDTTTSNQTRKLGRSSSLVERPRKDESRAAVTAQRERAQPRRKLVQDVDFNFN</sequence>
<dbReference type="AlphaFoldDB" id="A0A0L7LNT0"/>
<evidence type="ECO:0000313" key="4">
    <source>
        <dbReference type="Proteomes" id="UP000037510"/>
    </source>
</evidence>
<dbReference type="InterPro" id="IPR022048">
    <property type="entry name" value="Envelope_fusion-like"/>
</dbReference>
<accession>A0A0L7LNT0</accession>
<name>A0A0L7LNT0_OPEBR</name>